<keyword evidence="2" id="KW-1185">Reference proteome</keyword>
<dbReference type="AlphaFoldDB" id="A0A1S7NTZ7"/>
<sequence length="58" mass="6645">MSIDMIADGITAIHPISVEFSSSRQCVFSRRLMSCYAYLLPVLWYLQTIVSRTIIEMS</sequence>
<organism evidence="1 2">
    <name type="scientific">Agrobacterium tomkonis CFBP 6623</name>
    <dbReference type="NCBI Taxonomy" id="1183432"/>
    <lineage>
        <taxon>Bacteria</taxon>
        <taxon>Pseudomonadati</taxon>
        <taxon>Pseudomonadota</taxon>
        <taxon>Alphaproteobacteria</taxon>
        <taxon>Hyphomicrobiales</taxon>
        <taxon>Rhizobiaceae</taxon>
        <taxon>Rhizobium/Agrobacterium group</taxon>
        <taxon>Agrobacterium</taxon>
        <taxon>Agrobacterium tumefaciens complex</taxon>
    </lineage>
</organism>
<dbReference type="STRING" id="1183432.AGR3A_Cc170061"/>
<accession>A0A1S7NTZ7</accession>
<name>A0A1S7NTZ7_9HYPH</name>
<gene>
    <name evidence="1" type="ORF">AGR3A_Cc170061</name>
</gene>
<protein>
    <submittedName>
        <fullName evidence="1">Uncharacterized protein</fullName>
    </submittedName>
</protein>
<evidence type="ECO:0000313" key="1">
    <source>
        <dbReference type="EMBL" id="CUX11646.1"/>
    </source>
</evidence>
<dbReference type="Proteomes" id="UP000191988">
    <property type="component" value="Unassembled WGS sequence"/>
</dbReference>
<evidence type="ECO:0000313" key="2">
    <source>
        <dbReference type="Proteomes" id="UP000191988"/>
    </source>
</evidence>
<reference evidence="2" key="1">
    <citation type="submission" date="2016-01" db="EMBL/GenBank/DDBJ databases">
        <authorList>
            <person name="Regsiter A."/>
            <person name="william w."/>
        </authorList>
    </citation>
    <scope>NUCLEOTIDE SEQUENCE [LARGE SCALE GENOMIC DNA]</scope>
    <source>
        <strain evidence="2">CFBP 6623</strain>
    </source>
</reference>
<proteinExistence type="predicted"/>
<dbReference type="EMBL" id="FBWK01000009">
    <property type="protein sequence ID" value="CUX11646.1"/>
    <property type="molecule type" value="Genomic_DNA"/>
</dbReference>